<keyword evidence="3" id="KW-0808">Transferase</keyword>
<dbReference type="GO" id="GO:0004180">
    <property type="term" value="F:carboxypeptidase activity"/>
    <property type="evidence" value="ECO:0007669"/>
    <property type="project" value="UniProtKB-ARBA"/>
</dbReference>
<keyword evidence="11" id="KW-1185">Reference proteome</keyword>
<keyword evidence="5 7" id="KW-0573">Peptidoglycan synthesis</keyword>
<dbReference type="UniPathway" id="UPA00219"/>
<dbReference type="GO" id="GO:0009252">
    <property type="term" value="P:peptidoglycan biosynthetic process"/>
    <property type="evidence" value="ECO:0007669"/>
    <property type="project" value="UniProtKB-UniPathway"/>
</dbReference>
<dbReference type="PROSITE" id="PS52029">
    <property type="entry name" value="LD_TPASE"/>
    <property type="match status" value="1"/>
</dbReference>
<feature type="active site" description="Proton donor/acceptor" evidence="7">
    <location>
        <position position="180"/>
    </location>
</feature>
<dbReference type="SUPFAM" id="SSF141523">
    <property type="entry name" value="L,D-transpeptidase catalytic domain-like"/>
    <property type="match status" value="1"/>
</dbReference>
<dbReference type="PANTHER" id="PTHR36699">
    <property type="entry name" value="LD-TRANSPEPTIDASE"/>
    <property type="match status" value="1"/>
</dbReference>
<evidence type="ECO:0000256" key="3">
    <source>
        <dbReference type="ARBA" id="ARBA00022679"/>
    </source>
</evidence>
<dbReference type="GO" id="GO:0016740">
    <property type="term" value="F:transferase activity"/>
    <property type="evidence" value="ECO:0007669"/>
    <property type="project" value="UniProtKB-KW"/>
</dbReference>
<reference evidence="10 11" key="2">
    <citation type="journal article" date="2010" name="J. Bacteriol.">
        <title>Complete genome sequence of Beijerinckia indica subsp. indica.</title>
        <authorList>
            <person name="Tamas I."/>
            <person name="Dedysh S.N."/>
            <person name="Liesack W."/>
            <person name="Stott M.B."/>
            <person name="Alam M."/>
            <person name="Murrell J.C."/>
            <person name="Dunfield P.F."/>
        </authorList>
    </citation>
    <scope>NUCLEOTIDE SEQUENCE [LARGE SCALE GENOMIC DNA]</scope>
    <source>
        <strain evidence="11">ATCC 9039 / DSM 1715 / NCIMB 8712</strain>
    </source>
</reference>
<feature type="compositionally biased region" description="Basic and acidic residues" evidence="8">
    <location>
        <begin position="514"/>
        <end position="523"/>
    </location>
</feature>
<dbReference type="eggNOG" id="COG3034">
    <property type="taxonomic scope" value="Bacteria"/>
</dbReference>
<sequence length="545" mass="58133">MRFKADFLSCFNLFAKSVPPFPRKDERRAKLPVSLLSLSLIGLSASLLAGCDEVMSPPGLSNARAHAPLSHKTLTLMSEHGTTSASPVLIRTYKKEAELEIWKMGADGRYKHLKTYPMCRWSGQLGPKMREGDRQVPEGFYAITPAQMHPNSHYYLSFDVGYPNTFDRAWGRSGGSIMVHGVCSSAGCFSMTDEQIEEIYAIVREGFAGGQRAIQMQSYPFRMTAENLAKYRLDPNIAFWRQLKEGADHFDLTRQEVIVGVCDRHYIFNALPAGGSFDPTGACPPVHRNAEEAAEVAARTKRDEEKIAEFAARGVKPVHTVYADGGQHPSFSTRQGEVSRPEALAQAPVDYDMDEGKPNPKNKKDKFQPAVAAPVTGPAVPTQAMASAQPQPATAGGSTSGPASPAVSAGSQAPAQAAQATAPTQQAEATGSSFFNMGRFFNWKSADKPTDTPADTAVGSIQPAVAPASPVNAKVEPPAAPAKTATTQHPAQAVVPAPRHKPAPVAPSPAAEAVKPKPEEKTVKAASPVAQATAELATVATVTAH</sequence>
<dbReference type="GO" id="GO:0008360">
    <property type="term" value="P:regulation of cell shape"/>
    <property type="evidence" value="ECO:0007669"/>
    <property type="project" value="UniProtKB-UniRule"/>
</dbReference>
<dbReference type="EMBL" id="CP001016">
    <property type="protein sequence ID" value="ACB96485.1"/>
    <property type="molecule type" value="Genomic_DNA"/>
</dbReference>
<feature type="region of interest" description="Disordered" evidence="8">
    <location>
        <begin position="321"/>
        <end position="428"/>
    </location>
</feature>
<evidence type="ECO:0000256" key="4">
    <source>
        <dbReference type="ARBA" id="ARBA00022960"/>
    </source>
</evidence>
<proteinExistence type="inferred from homology"/>
<protein>
    <recommendedName>
        <fullName evidence="9">L,D-TPase catalytic domain-containing protein</fullName>
    </recommendedName>
</protein>
<dbReference type="Pfam" id="PF03734">
    <property type="entry name" value="YkuD"/>
    <property type="match status" value="1"/>
</dbReference>
<comment type="similarity">
    <text evidence="2">Belongs to the YkuD family.</text>
</comment>
<evidence type="ECO:0000256" key="1">
    <source>
        <dbReference type="ARBA" id="ARBA00004752"/>
    </source>
</evidence>
<evidence type="ECO:0000259" key="9">
    <source>
        <dbReference type="PROSITE" id="PS52029"/>
    </source>
</evidence>
<evidence type="ECO:0000313" key="11">
    <source>
        <dbReference type="Proteomes" id="UP000001695"/>
    </source>
</evidence>
<evidence type="ECO:0000256" key="8">
    <source>
        <dbReference type="SAM" id="MobiDB-lite"/>
    </source>
</evidence>
<keyword evidence="4 7" id="KW-0133">Cell shape</keyword>
<dbReference type="InterPro" id="IPR005490">
    <property type="entry name" value="LD_TPept_cat_dom"/>
</dbReference>
<feature type="compositionally biased region" description="Low complexity" evidence="8">
    <location>
        <begin position="392"/>
        <end position="428"/>
    </location>
</feature>
<evidence type="ECO:0000313" key="10">
    <source>
        <dbReference type="EMBL" id="ACB96485.1"/>
    </source>
</evidence>
<evidence type="ECO:0000256" key="5">
    <source>
        <dbReference type="ARBA" id="ARBA00022984"/>
    </source>
</evidence>
<dbReference type="AlphaFoldDB" id="B2IKD4"/>
<name>B2IKD4_BEII9</name>
<evidence type="ECO:0000256" key="2">
    <source>
        <dbReference type="ARBA" id="ARBA00005992"/>
    </source>
</evidence>
<reference evidence="11" key="1">
    <citation type="submission" date="2008-03" db="EMBL/GenBank/DDBJ databases">
        <title>Complete sequence of chromosome of Beijerinckia indica subsp. indica ATCC 9039.</title>
        <authorList>
            <consortium name="US DOE Joint Genome Institute"/>
            <person name="Copeland A."/>
            <person name="Lucas S."/>
            <person name="Lapidus A."/>
            <person name="Glavina del Rio T."/>
            <person name="Dalin E."/>
            <person name="Tice H."/>
            <person name="Bruce D."/>
            <person name="Goodwin L."/>
            <person name="Pitluck S."/>
            <person name="LaButti K."/>
            <person name="Schmutz J."/>
            <person name="Larimer F."/>
            <person name="Land M."/>
            <person name="Hauser L."/>
            <person name="Kyrpides N."/>
            <person name="Mikhailova N."/>
            <person name="Dunfield P.F."/>
            <person name="Dedysh S.N."/>
            <person name="Liesack W."/>
            <person name="Saw J.H."/>
            <person name="Alam M."/>
            <person name="Chen Y."/>
            <person name="Murrell J.C."/>
            <person name="Richardson P."/>
        </authorList>
    </citation>
    <scope>NUCLEOTIDE SEQUENCE [LARGE SCALE GENOMIC DNA]</scope>
    <source>
        <strain evidence="11">ATCC 9039 / DSM 1715 / NCIMB 8712</strain>
    </source>
</reference>
<dbReference type="HOGENOM" id="CLU_032558_4_0_5"/>
<feature type="region of interest" description="Disordered" evidence="8">
    <location>
        <begin position="497"/>
        <end position="527"/>
    </location>
</feature>
<comment type="pathway">
    <text evidence="1 7">Cell wall biogenesis; peptidoglycan biosynthesis.</text>
</comment>
<dbReference type="PANTHER" id="PTHR36699:SF1">
    <property type="entry name" value="L,D-TRANSPEPTIDASE YAFK-RELATED"/>
    <property type="match status" value="1"/>
</dbReference>
<feature type="compositionally biased region" description="Low complexity" evidence="8">
    <location>
        <begin position="368"/>
        <end position="384"/>
    </location>
</feature>
<dbReference type="GO" id="GO:0071555">
    <property type="term" value="P:cell wall organization"/>
    <property type="evidence" value="ECO:0007669"/>
    <property type="project" value="UniProtKB-UniRule"/>
</dbReference>
<gene>
    <name evidence="10" type="ordered locus">Bind_2917</name>
</gene>
<evidence type="ECO:0000256" key="7">
    <source>
        <dbReference type="PROSITE-ProRule" id="PRU01373"/>
    </source>
</evidence>
<dbReference type="CDD" id="cd16913">
    <property type="entry name" value="YkuD_like"/>
    <property type="match status" value="1"/>
</dbReference>
<accession>B2IKD4</accession>
<dbReference type="OrthoDB" id="9809748at2"/>
<organism evidence="10 11">
    <name type="scientific">Beijerinckia indica subsp. indica (strain ATCC 9039 / DSM 1715 / NCIMB 8712)</name>
    <dbReference type="NCBI Taxonomy" id="395963"/>
    <lineage>
        <taxon>Bacteria</taxon>
        <taxon>Pseudomonadati</taxon>
        <taxon>Pseudomonadota</taxon>
        <taxon>Alphaproteobacteria</taxon>
        <taxon>Hyphomicrobiales</taxon>
        <taxon>Beijerinckiaceae</taxon>
        <taxon>Beijerinckia</taxon>
    </lineage>
</organism>
<feature type="domain" description="L,D-TPase catalytic" evidence="9">
    <location>
        <begin position="88"/>
        <end position="215"/>
    </location>
</feature>
<dbReference type="KEGG" id="bid:Bind_2917"/>
<keyword evidence="6 7" id="KW-0961">Cell wall biogenesis/degradation</keyword>
<dbReference type="InterPro" id="IPR038063">
    <property type="entry name" value="Transpep_catalytic_dom"/>
</dbReference>
<dbReference type="Proteomes" id="UP000001695">
    <property type="component" value="Chromosome"/>
</dbReference>
<dbReference type="STRING" id="395963.Bind_2917"/>
<feature type="active site" description="Nucleophile" evidence="7">
    <location>
        <position position="188"/>
    </location>
</feature>
<evidence type="ECO:0000256" key="6">
    <source>
        <dbReference type="ARBA" id="ARBA00023316"/>
    </source>
</evidence>